<feature type="binding site" evidence="4">
    <location>
        <position position="274"/>
    </location>
    <ligand>
        <name>allantoate</name>
        <dbReference type="ChEBI" id="CHEBI:17536"/>
    </ligand>
</feature>
<feature type="binding site" evidence="4">
    <location>
        <position position="214"/>
    </location>
    <ligand>
        <name>allantoate</name>
        <dbReference type="ChEBI" id="CHEBI:17536"/>
    </ligand>
</feature>
<comment type="caution">
    <text evidence="5">The sequence shown here is derived from an EMBL/GenBank/DDBJ whole genome shotgun (WGS) entry which is preliminary data.</text>
</comment>
<comment type="similarity">
    <text evidence="1">Belongs to the peptidase M20 family.</text>
</comment>
<proteinExistence type="inferred from homology"/>
<dbReference type="PANTHER" id="PTHR32494:SF5">
    <property type="entry name" value="ALLANTOATE AMIDOHYDROLASE"/>
    <property type="match status" value="1"/>
</dbReference>
<accession>A0A366XW36</accession>
<dbReference type="CDD" id="cd03884">
    <property type="entry name" value="M20_bAS"/>
    <property type="match status" value="1"/>
</dbReference>
<feature type="binding site" evidence="3">
    <location>
        <position position="91"/>
    </location>
    <ligand>
        <name>Zn(2+)</name>
        <dbReference type="ChEBI" id="CHEBI:29105"/>
        <label>2</label>
    </ligand>
</feature>
<dbReference type="RefSeq" id="WP_113805861.1">
    <property type="nucleotide sequence ID" value="NZ_QOCW01000008.1"/>
</dbReference>
<name>A0A366XW36_9BACI</name>
<feature type="binding site" evidence="3">
    <location>
        <position position="189"/>
    </location>
    <ligand>
        <name>Zn(2+)</name>
        <dbReference type="ChEBI" id="CHEBI:29105"/>
        <label>1</label>
    </ligand>
</feature>
<dbReference type="NCBIfam" id="NF006771">
    <property type="entry name" value="PRK09290.1-5"/>
    <property type="match status" value="1"/>
</dbReference>
<feature type="binding site" evidence="3">
    <location>
        <position position="126"/>
    </location>
    <ligand>
        <name>Zn(2+)</name>
        <dbReference type="ChEBI" id="CHEBI:29105"/>
        <label>2</label>
    </ligand>
</feature>
<dbReference type="GO" id="GO:0046872">
    <property type="term" value="F:metal ion binding"/>
    <property type="evidence" value="ECO:0007669"/>
    <property type="project" value="UniProtKB-KW"/>
</dbReference>
<dbReference type="GO" id="GO:0016813">
    <property type="term" value="F:hydrolase activity, acting on carbon-nitrogen (but not peptide) bonds, in linear amidines"/>
    <property type="evidence" value="ECO:0007669"/>
    <property type="project" value="InterPro"/>
</dbReference>
<comment type="cofactor">
    <cofactor evidence="3">
        <name>Zn(2+)</name>
        <dbReference type="ChEBI" id="CHEBI:29105"/>
    </cofactor>
    <text evidence="3">Binds 2 Zn(2+) ions per subunit.</text>
</comment>
<feature type="binding site" evidence="3">
    <location>
        <position position="91"/>
    </location>
    <ligand>
        <name>Zn(2+)</name>
        <dbReference type="ChEBI" id="CHEBI:29105"/>
        <label>1</label>
    </ligand>
</feature>
<dbReference type="InterPro" id="IPR002933">
    <property type="entry name" value="Peptidase_M20"/>
</dbReference>
<evidence type="ECO:0000313" key="5">
    <source>
        <dbReference type="EMBL" id="RBW69778.1"/>
    </source>
</evidence>
<dbReference type="PANTHER" id="PTHR32494">
    <property type="entry name" value="ALLANTOATE DEIMINASE-RELATED"/>
    <property type="match status" value="1"/>
</dbReference>
<dbReference type="SUPFAM" id="SSF55031">
    <property type="entry name" value="Bacterial exopeptidase dimerisation domain"/>
    <property type="match status" value="1"/>
</dbReference>
<dbReference type="PIRSF" id="PIRSF001235">
    <property type="entry name" value="Amidase_carbamoylase"/>
    <property type="match status" value="1"/>
</dbReference>
<dbReference type="InterPro" id="IPR036264">
    <property type="entry name" value="Bact_exopeptidase_dim_dom"/>
</dbReference>
<feature type="binding site" evidence="4">
    <location>
        <position position="287"/>
    </location>
    <ligand>
        <name>allantoate</name>
        <dbReference type="ChEBI" id="CHEBI:17536"/>
    </ligand>
</feature>
<keyword evidence="3" id="KW-0862">Zinc</keyword>
<keyword evidence="2 5" id="KW-0378">Hydrolase</keyword>
<dbReference type="Gene3D" id="3.30.70.360">
    <property type="match status" value="1"/>
</dbReference>
<dbReference type="EMBL" id="QOCW01000008">
    <property type="protein sequence ID" value="RBW69778.1"/>
    <property type="molecule type" value="Genomic_DNA"/>
</dbReference>
<feature type="binding site" evidence="3">
    <location>
        <position position="381"/>
    </location>
    <ligand>
        <name>Zn(2+)</name>
        <dbReference type="ChEBI" id="CHEBI:29105"/>
        <label>2</label>
    </ligand>
</feature>
<sequence>MERKIDTIQEAIDWLSQYGEQFDGGVTRLLYSNAWQKAQEALRSWMDSLDIKTYYDKIGNLFGKLSSEDENAGVILVGSHIDTVKQGGKYDGAYGIVAGILALNVLKQKYGSPKRHIEVVSLCEEEGSRFPIACWGSGMLTGVLTYKDIRGLKDSEGVMFEEAMNDAGFSLTDRSYNIRSDIEGFIELHIEQGQVLEKLQKPIGIVQAIVGQRRFQITVCGESNHAGTTPMNWRKDPVHGAVEMIHKLLASVDHYDENLVTTVGQIEVKPNVSNVIADSVVFTVDVRHPNEKVLNIFCESFLQNFKQIAYELNVEMTSHLWHEVCSAEMDDHFTKVLKNVCKKRQISYHVMNSGAGHDAQLFASFCPTALLFVPSQGGISHSSLEYTAPAHLETGLHVLIDTLYELAY</sequence>
<organism evidence="5 6">
    <name type="scientific">Bacillus taeanensis</name>
    <dbReference type="NCBI Taxonomy" id="273032"/>
    <lineage>
        <taxon>Bacteria</taxon>
        <taxon>Bacillati</taxon>
        <taxon>Bacillota</taxon>
        <taxon>Bacilli</taxon>
        <taxon>Bacillales</taxon>
        <taxon>Bacillaceae</taxon>
        <taxon>Bacillus</taxon>
    </lineage>
</organism>
<reference evidence="5 6" key="1">
    <citation type="submission" date="2018-07" db="EMBL/GenBank/DDBJ databases">
        <title>Lottiidibacillus patelloidae gen. nov., sp. nov., isolated from the intestinal tract of a marine limpet and the reclassification of B. taeanensis BH030017T, B. algicola KMM 3737T and B. hwajinpoensis SW-72T as genus Lottiidibacillus.</title>
        <authorList>
            <person name="Liu R."/>
            <person name="Huang Z."/>
        </authorList>
    </citation>
    <scope>NUCLEOTIDE SEQUENCE [LARGE SCALE GENOMIC DNA]</scope>
    <source>
        <strain evidence="5 6">BH030017</strain>
    </source>
</reference>
<dbReference type="InterPro" id="IPR010158">
    <property type="entry name" value="Amidase_Cbmase"/>
</dbReference>
<dbReference type="SUPFAM" id="SSF53187">
    <property type="entry name" value="Zn-dependent exopeptidases"/>
    <property type="match status" value="1"/>
</dbReference>
<dbReference type="NCBIfam" id="TIGR01879">
    <property type="entry name" value="hydantase"/>
    <property type="match status" value="1"/>
</dbReference>
<keyword evidence="3" id="KW-0479">Metal-binding</keyword>
<dbReference type="AlphaFoldDB" id="A0A366XW36"/>
<evidence type="ECO:0000313" key="6">
    <source>
        <dbReference type="Proteomes" id="UP000253314"/>
    </source>
</evidence>
<evidence type="ECO:0000256" key="1">
    <source>
        <dbReference type="ARBA" id="ARBA00006153"/>
    </source>
</evidence>
<feature type="binding site" evidence="3">
    <location>
        <position position="80"/>
    </location>
    <ligand>
        <name>Zn(2+)</name>
        <dbReference type="ChEBI" id="CHEBI:29105"/>
        <label>1</label>
    </ligand>
</feature>
<dbReference type="Proteomes" id="UP000253314">
    <property type="component" value="Unassembled WGS sequence"/>
</dbReference>
<evidence type="ECO:0000256" key="4">
    <source>
        <dbReference type="PIRSR" id="PIRSR001235-2"/>
    </source>
</evidence>
<dbReference type="OrthoDB" id="9808195at2"/>
<dbReference type="Pfam" id="PF01546">
    <property type="entry name" value="Peptidase_M20"/>
    <property type="match status" value="1"/>
</dbReference>
<evidence type="ECO:0000256" key="2">
    <source>
        <dbReference type="ARBA" id="ARBA00022801"/>
    </source>
</evidence>
<gene>
    <name evidence="5" type="ORF">DS031_09605</name>
</gene>
<evidence type="ECO:0000256" key="3">
    <source>
        <dbReference type="PIRSR" id="PIRSR001235-1"/>
    </source>
</evidence>
<keyword evidence="6" id="KW-1185">Reference proteome</keyword>
<dbReference type="Gene3D" id="3.40.630.10">
    <property type="entry name" value="Zn peptidases"/>
    <property type="match status" value="1"/>
</dbReference>
<protein>
    <submittedName>
        <fullName evidence="5">Allantoate amidohydrolase</fullName>
    </submittedName>
</protein>